<evidence type="ECO:0000256" key="1">
    <source>
        <dbReference type="ARBA" id="ARBA00008857"/>
    </source>
</evidence>
<dbReference type="EMBL" id="JAVDUM010000019">
    <property type="protein sequence ID" value="MDR6868934.1"/>
    <property type="molecule type" value="Genomic_DNA"/>
</dbReference>
<name>A0ABU1SH42_9MICO</name>
<dbReference type="PROSITE" id="PS51898">
    <property type="entry name" value="TYR_RECOMBINASE"/>
    <property type="match status" value="1"/>
</dbReference>
<dbReference type="InterPro" id="IPR011010">
    <property type="entry name" value="DNA_brk_join_enz"/>
</dbReference>
<dbReference type="Pfam" id="PF22022">
    <property type="entry name" value="Phage_int_M"/>
    <property type="match status" value="1"/>
</dbReference>
<keyword evidence="3 5" id="KW-0238">DNA-binding</keyword>
<evidence type="ECO:0000259" key="7">
    <source>
        <dbReference type="PROSITE" id="PS51900"/>
    </source>
</evidence>
<comment type="similarity">
    <text evidence="1">Belongs to the 'phage' integrase family.</text>
</comment>
<evidence type="ECO:0000256" key="4">
    <source>
        <dbReference type="ARBA" id="ARBA00023172"/>
    </source>
</evidence>
<evidence type="ECO:0000259" key="6">
    <source>
        <dbReference type="PROSITE" id="PS51898"/>
    </source>
</evidence>
<dbReference type="PROSITE" id="PS51900">
    <property type="entry name" value="CB"/>
    <property type="match status" value="1"/>
</dbReference>
<feature type="domain" description="Core-binding (CB)" evidence="7">
    <location>
        <begin position="72"/>
        <end position="153"/>
    </location>
</feature>
<dbReference type="Gene3D" id="1.10.443.10">
    <property type="entry name" value="Intergrase catalytic core"/>
    <property type="match status" value="1"/>
</dbReference>
<dbReference type="Pfam" id="PF00589">
    <property type="entry name" value="Phage_integrase"/>
    <property type="match status" value="1"/>
</dbReference>
<gene>
    <name evidence="8" type="ORF">J2Y69_003560</name>
</gene>
<evidence type="ECO:0000313" key="9">
    <source>
        <dbReference type="Proteomes" id="UP001259347"/>
    </source>
</evidence>
<dbReference type="Gene3D" id="1.10.150.130">
    <property type="match status" value="1"/>
</dbReference>
<proteinExistence type="inferred from homology"/>
<keyword evidence="4" id="KW-0233">DNA recombination</keyword>
<keyword evidence="9" id="KW-1185">Reference proteome</keyword>
<dbReference type="RefSeq" id="WP_310023218.1">
    <property type="nucleotide sequence ID" value="NZ_JAVDUM010000019.1"/>
</dbReference>
<dbReference type="InterPro" id="IPR044068">
    <property type="entry name" value="CB"/>
</dbReference>
<dbReference type="PANTHER" id="PTHR30629:SF2">
    <property type="entry name" value="PROPHAGE INTEGRASE INTS-RELATED"/>
    <property type="match status" value="1"/>
</dbReference>
<evidence type="ECO:0000256" key="2">
    <source>
        <dbReference type="ARBA" id="ARBA00022908"/>
    </source>
</evidence>
<keyword evidence="2" id="KW-0229">DNA integration</keyword>
<evidence type="ECO:0000256" key="5">
    <source>
        <dbReference type="PROSITE-ProRule" id="PRU01248"/>
    </source>
</evidence>
<dbReference type="InterPro" id="IPR050808">
    <property type="entry name" value="Phage_Integrase"/>
</dbReference>
<dbReference type="PANTHER" id="PTHR30629">
    <property type="entry name" value="PROPHAGE INTEGRASE"/>
    <property type="match status" value="1"/>
</dbReference>
<organism evidence="8 9">
    <name type="scientific">Microbacterium resistens</name>
    <dbReference type="NCBI Taxonomy" id="156977"/>
    <lineage>
        <taxon>Bacteria</taxon>
        <taxon>Bacillati</taxon>
        <taxon>Actinomycetota</taxon>
        <taxon>Actinomycetes</taxon>
        <taxon>Micrococcales</taxon>
        <taxon>Microbacteriaceae</taxon>
        <taxon>Microbacterium</taxon>
    </lineage>
</organism>
<dbReference type="InterPro" id="IPR013762">
    <property type="entry name" value="Integrase-like_cat_sf"/>
</dbReference>
<protein>
    <submittedName>
        <fullName evidence="8">Integrase</fullName>
    </submittedName>
</protein>
<reference evidence="8 9" key="1">
    <citation type="submission" date="2023-07" db="EMBL/GenBank/DDBJ databases">
        <title>Sorghum-associated microbial communities from plants grown in Nebraska, USA.</title>
        <authorList>
            <person name="Schachtman D."/>
        </authorList>
    </citation>
    <scope>NUCLEOTIDE SEQUENCE [LARGE SCALE GENOMIC DNA]</scope>
    <source>
        <strain evidence="8 9">2980</strain>
    </source>
</reference>
<dbReference type="InterPro" id="IPR010998">
    <property type="entry name" value="Integrase_recombinase_N"/>
</dbReference>
<comment type="caution">
    <text evidence="8">The sequence shown here is derived from an EMBL/GenBank/DDBJ whole genome shotgun (WGS) entry which is preliminary data.</text>
</comment>
<evidence type="ECO:0000313" key="8">
    <source>
        <dbReference type="EMBL" id="MDR6868934.1"/>
    </source>
</evidence>
<dbReference type="Proteomes" id="UP001259347">
    <property type="component" value="Unassembled WGS sequence"/>
</dbReference>
<dbReference type="SUPFAM" id="SSF56349">
    <property type="entry name" value="DNA breaking-rejoining enzymes"/>
    <property type="match status" value="1"/>
</dbReference>
<evidence type="ECO:0000256" key="3">
    <source>
        <dbReference type="ARBA" id="ARBA00023125"/>
    </source>
</evidence>
<accession>A0ABU1SH42</accession>
<feature type="domain" description="Tyr recombinase" evidence="6">
    <location>
        <begin position="186"/>
        <end position="379"/>
    </location>
</feature>
<dbReference type="InterPro" id="IPR053876">
    <property type="entry name" value="Phage_int_M"/>
</dbReference>
<sequence>MARPPLVIGTWGKIARVQHAGSWVAFARFRDYDGVTRQVERGGKTGAAAERELLAALRDRARLPNEDITPETRMNRVIDDWDKQLDDRDLSDGSRTTYRRQLKHIRKAMGALQLREVTVQAVDRFLVALQASSGPETARISRVVLSGVCQRAVRKGAMSANPVRDADTIPRKKPVVETLDVAAVGIVRSQLRAWDAGRDKRNRPRVTDLADPVDMILGTGIRTGEVFALRWEDLDLDAKVPLVHITGTAIHKPKVGLDRQEHPKTEESNRTLKLPKFVVDMLRRRRESRNGLYVFGSTAGTMRSPNNFRTQWRAFRENNGYADWVVPKTFRKAVATLVATISDDATAGDQLGHVKGSTITRKNYIKRLHVGPDVRAILEQFAADPALTQRK</sequence>
<dbReference type="InterPro" id="IPR002104">
    <property type="entry name" value="Integrase_catalytic"/>
</dbReference>